<sequence length="86" mass="10098">MISHALLTLNNRHGRTEYELVIANNRNHIAESRQLTHTEPGSRMNHEDVLRHLIHLWRTNRQEAELEELILEYLRECLTCISSLSG</sequence>
<accession>A0AAU8EAW7</accession>
<gene>
    <name evidence="1" type="ORF">ABVN21_10040</name>
</gene>
<name>A0AAU8EAW7_9PSED</name>
<reference evidence="1" key="1">
    <citation type="submission" date="2024-06" db="EMBL/GenBank/DDBJ databases">
        <title>The Caenorhabditis elegans bacterial microbiome influences microsporidia infection through nutrient limitation and inhibiting parasite invasion.</title>
        <authorList>
            <person name="Tamim El Jarkass H."/>
            <person name="Castelblanco S."/>
            <person name="Kaur M."/>
            <person name="Wan Y.C."/>
            <person name="Ellis A.E."/>
            <person name="Sheldon R.D."/>
            <person name="Lien E.C."/>
            <person name="Burton N.O."/>
            <person name="Wright G.D."/>
            <person name="Reinke A.W."/>
        </authorList>
    </citation>
    <scope>NUCLEOTIDE SEQUENCE</scope>
    <source>
        <strain evidence="1">MYb327</strain>
    </source>
</reference>
<dbReference type="AlphaFoldDB" id="A0AAU8EAW7"/>
<proteinExistence type="predicted"/>
<dbReference type="EMBL" id="CP159258">
    <property type="protein sequence ID" value="XCG76384.1"/>
    <property type="molecule type" value="Genomic_DNA"/>
</dbReference>
<dbReference type="RefSeq" id="WP_339553803.1">
    <property type="nucleotide sequence ID" value="NZ_CP159258.1"/>
</dbReference>
<evidence type="ECO:0000313" key="1">
    <source>
        <dbReference type="EMBL" id="XCG76384.1"/>
    </source>
</evidence>
<protein>
    <submittedName>
        <fullName evidence="1">Uncharacterized protein</fullName>
    </submittedName>
</protein>
<organism evidence="1">
    <name type="scientific">Pseudomonas sp. MYb327</name>
    <dbReference type="NCBI Taxonomy" id="2745230"/>
    <lineage>
        <taxon>Bacteria</taxon>
        <taxon>Pseudomonadati</taxon>
        <taxon>Pseudomonadota</taxon>
        <taxon>Gammaproteobacteria</taxon>
        <taxon>Pseudomonadales</taxon>
        <taxon>Pseudomonadaceae</taxon>
        <taxon>Pseudomonas</taxon>
    </lineage>
</organism>